<evidence type="ECO:0000313" key="4">
    <source>
        <dbReference type="EMBL" id="KAK2076381.1"/>
    </source>
</evidence>
<dbReference type="EMBL" id="JASFZW010000010">
    <property type="protein sequence ID" value="KAK2076381.1"/>
    <property type="molecule type" value="Genomic_DNA"/>
</dbReference>
<dbReference type="Pfam" id="PF07855">
    <property type="entry name" value="ATG101"/>
    <property type="match status" value="1"/>
</dbReference>
<dbReference type="PROSITE" id="PS00383">
    <property type="entry name" value="TYR_PHOSPHATASE_1"/>
    <property type="match status" value="1"/>
</dbReference>
<dbReference type="PANTHER" id="PTHR19134">
    <property type="entry name" value="RECEPTOR-TYPE TYROSINE-PROTEIN PHOSPHATASE"/>
    <property type="match status" value="1"/>
</dbReference>
<evidence type="ECO:0000259" key="2">
    <source>
        <dbReference type="PROSITE" id="PS50055"/>
    </source>
</evidence>
<keyword evidence="5" id="KW-1185">Reference proteome</keyword>
<protein>
    <recommendedName>
        <fullName evidence="6">Autophagy-related protein 101</fullName>
    </recommendedName>
</protein>
<feature type="compositionally biased region" description="Low complexity" evidence="1">
    <location>
        <begin position="238"/>
        <end position="247"/>
    </location>
</feature>
<dbReference type="PRINTS" id="PR00700">
    <property type="entry name" value="PRTYPHPHTASE"/>
</dbReference>
<dbReference type="GO" id="GO:0006914">
    <property type="term" value="P:autophagy"/>
    <property type="evidence" value="ECO:0007669"/>
    <property type="project" value="InterPro"/>
</dbReference>
<proteinExistence type="predicted"/>
<dbReference type="InterPro" id="IPR012445">
    <property type="entry name" value="ATG101"/>
</dbReference>
<dbReference type="PANTHER" id="PTHR19134:SF449">
    <property type="entry name" value="TYROSINE-PROTEIN PHOSPHATASE 1"/>
    <property type="match status" value="1"/>
</dbReference>
<dbReference type="InterPro" id="IPR029021">
    <property type="entry name" value="Prot-tyrosine_phosphatase-like"/>
</dbReference>
<feature type="region of interest" description="Disordered" evidence="1">
    <location>
        <begin position="219"/>
        <end position="257"/>
    </location>
</feature>
<dbReference type="GO" id="GO:0004725">
    <property type="term" value="F:protein tyrosine phosphatase activity"/>
    <property type="evidence" value="ECO:0007669"/>
    <property type="project" value="InterPro"/>
</dbReference>
<dbReference type="SUPFAM" id="SSF52799">
    <property type="entry name" value="(Phosphotyrosine protein) phosphatases II"/>
    <property type="match status" value="1"/>
</dbReference>
<feature type="region of interest" description="Disordered" evidence="1">
    <location>
        <begin position="361"/>
        <end position="383"/>
    </location>
</feature>
<gene>
    <name evidence="4" type="ORF">QBZ16_000906</name>
</gene>
<dbReference type="Proteomes" id="UP001255856">
    <property type="component" value="Unassembled WGS sequence"/>
</dbReference>
<organism evidence="4 5">
    <name type="scientific">Prototheca wickerhamii</name>
    <dbReference type="NCBI Taxonomy" id="3111"/>
    <lineage>
        <taxon>Eukaryota</taxon>
        <taxon>Viridiplantae</taxon>
        <taxon>Chlorophyta</taxon>
        <taxon>core chlorophytes</taxon>
        <taxon>Trebouxiophyceae</taxon>
        <taxon>Chlorellales</taxon>
        <taxon>Chlorellaceae</taxon>
        <taxon>Prototheca</taxon>
    </lineage>
</organism>
<dbReference type="CDD" id="cd00047">
    <property type="entry name" value="PTPc"/>
    <property type="match status" value="1"/>
</dbReference>
<dbReference type="PROSITE" id="PS50055">
    <property type="entry name" value="TYR_PHOSPHATASE_PTP"/>
    <property type="match status" value="1"/>
</dbReference>
<evidence type="ECO:0000259" key="3">
    <source>
        <dbReference type="PROSITE" id="PS50056"/>
    </source>
</evidence>
<sequence>MIRQYRVVDGQPYEVDSELFDLTWVHCGDAEVDRKVDEKVAQFTTWLEKNPGKRAQVCLRFYEKRQKAAWFGSQEQRLFWEQWVVGLCSEPEPESPQQKQEQQRRTQKQLEECVLTVVRLVNERRDAIPPVASSAAVTFPFDITIAGDCSRAPLRARAPAAEFAALEAASEAALRADAARGRFRTALAAQGRNRYSDVLPYDDHRVRLEAVVQFEGKKKGAAAASEERASAPPPPAAPAGRGAAGAAPPDPGYINASPLEAPASSGLDAAPWRLIAAQAPLRATCGHFWQAALEAGARDVVQLANYSEAGVVKAHPYHAPAPGWKKVYGPITVKTLRATPWQGPVVVVATLDVSAAAVDEAGDAPGAEEESRAEPPQAPSAGSVLPATRIKVRHWQYTGWPDHGVPRAEHCGALLALVEELVPVTSPILVHCSAGIGRTGVFAVLLVTLRRVEAALAEIAAGRPPPDAARVADLRALVADIRAQRAGCVQTPDQYRFCFVALLEWLRRRTR</sequence>
<dbReference type="AlphaFoldDB" id="A0AAD9MM52"/>
<dbReference type="InterPro" id="IPR016130">
    <property type="entry name" value="Tyr_Pase_AS"/>
</dbReference>
<dbReference type="SMART" id="SM00404">
    <property type="entry name" value="PTPc_motif"/>
    <property type="match status" value="1"/>
</dbReference>
<accession>A0AAD9MM52</accession>
<comment type="caution">
    <text evidence="4">The sequence shown here is derived from an EMBL/GenBank/DDBJ whole genome shotgun (WGS) entry which is preliminary data.</text>
</comment>
<dbReference type="Gene3D" id="3.90.190.10">
    <property type="entry name" value="Protein tyrosine phosphatase superfamily"/>
    <property type="match status" value="1"/>
</dbReference>
<reference evidence="4" key="1">
    <citation type="submission" date="2021-01" db="EMBL/GenBank/DDBJ databases">
        <authorList>
            <person name="Eckstrom K.M.E."/>
        </authorList>
    </citation>
    <scope>NUCLEOTIDE SEQUENCE</scope>
    <source>
        <strain evidence="4">UVCC 0001</strain>
    </source>
</reference>
<dbReference type="InterPro" id="IPR000387">
    <property type="entry name" value="Tyr_Pase_dom"/>
</dbReference>
<dbReference type="InterPro" id="IPR000242">
    <property type="entry name" value="PTP_cat"/>
</dbReference>
<evidence type="ECO:0008006" key="6">
    <source>
        <dbReference type="Google" id="ProtNLM"/>
    </source>
</evidence>
<dbReference type="Pfam" id="PF00102">
    <property type="entry name" value="Y_phosphatase"/>
    <property type="match status" value="1"/>
</dbReference>
<dbReference type="InterPro" id="IPR003595">
    <property type="entry name" value="Tyr_Pase_cat"/>
</dbReference>
<feature type="domain" description="Tyrosine-protein phosphatase" evidence="2">
    <location>
        <begin position="192"/>
        <end position="505"/>
    </location>
</feature>
<dbReference type="SMART" id="SM00194">
    <property type="entry name" value="PTPc"/>
    <property type="match status" value="1"/>
</dbReference>
<feature type="domain" description="Tyrosine specific protein phosphatases" evidence="3">
    <location>
        <begin position="412"/>
        <end position="496"/>
    </location>
</feature>
<evidence type="ECO:0000256" key="1">
    <source>
        <dbReference type="SAM" id="MobiDB-lite"/>
    </source>
</evidence>
<evidence type="ECO:0000313" key="5">
    <source>
        <dbReference type="Proteomes" id="UP001255856"/>
    </source>
</evidence>
<dbReference type="PROSITE" id="PS50056">
    <property type="entry name" value="TYR_PHOSPHATASE_2"/>
    <property type="match status" value="1"/>
</dbReference>
<dbReference type="InterPro" id="IPR050348">
    <property type="entry name" value="Protein-Tyr_Phosphatase"/>
</dbReference>
<name>A0AAD9MM52_PROWI</name>